<dbReference type="PANTHER" id="PTHR46577:SF1">
    <property type="entry name" value="HTH-TYPE TRANSCRIPTIONAL REGULATORY PROTEIN GABR"/>
    <property type="match status" value="1"/>
</dbReference>
<dbReference type="InterPro" id="IPR000524">
    <property type="entry name" value="Tscrpt_reg_HTH_GntR"/>
</dbReference>
<dbReference type="SMART" id="SM00345">
    <property type="entry name" value="HTH_GNTR"/>
    <property type="match status" value="1"/>
</dbReference>
<evidence type="ECO:0000259" key="6">
    <source>
        <dbReference type="PROSITE" id="PS50949"/>
    </source>
</evidence>
<dbReference type="RefSeq" id="WP_169624528.1">
    <property type="nucleotide sequence ID" value="NZ_JABBNT010000002.1"/>
</dbReference>
<evidence type="ECO:0000256" key="1">
    <source>
        <dbReference type="ARBA" id="ARBA00005384"/>
    </source>
</evidence>
<dbReference type="InterPro" id="IPR015421">
    <property type="entry name" value="PyrdxlP-dep_Trfase_major"/>
</dbReference>
<name>A0A7Y0DZ36_9PROT</name>
<evidence type="ECO:0000256" key="2">
    <source>
        <dbReference type="ARBA" id="ARBA00022898"/>
    </source>
</evidence>
<evidence type="ECO:0000313" key="8">
    <source>
        <dbReference type="Proteomes" id="UP000539372"/>
    </source>
</evidence>
<keyword evidence="7" id="KW-0808">Transferase</keyword>
<gene>
    <name evidence="7" type="ORF">HH303_07065</name>
</gene>
<organism evidence="7 8">
    <name type="scientific">Pacificispira spongiicola</name>
    <dbReference type="NCBI Taxonomy" id="2729598"/>
    <lineage>
        <taxon>Bacteria</taxon>
        <taxon>Pseudomonadati</taxon>
        <taxon>Pseudomonadota</taxon>
        <taxon>Alphaproteobacteria</taxon>
        <taxon>Rhodospirillales</taxon>
        <taxon>Rhodospirillaceae</taxon>
        <taxon>Pacificispira</taxon>
    </lineage>
</organism>
<dbReference type="EMBL" id="JABBNT010000002">
    <property type="protein sequence ID" value="NMM44231.1"/>
    <property type="molecule type" value="Genomic_DNA"/>
</dbReference>
<dbReference type="CDD" id="cd07377">
    <property type="entry name" value="WHTH_GntR"/>
    <property type="match status" value="1"/>
</dbReference>
<keyword evidence="4" id="KW-0238">DNA-binding</keyword>
<reference evidence="7 8" key="1">
    <citation type="submission" date="2020-04" db="EMBL/GenBank/DDBJ databases">
        <title>Rhodospirillaceae bacterium KN72 isolated from deep sea.</title>
        <authorList>
            <person name="Zhang D.-C."/>
        </authorList>
    </citation>
    <scope>NUCLEOTIDE SEQUENCE [LARGE SCALE GENOMIC DNA]</scope>
    <source>
        <strain evidence="7 8">KN72</strain>
    </source>
</reference>
<comment type="similarity">
    <text evidence="1">In the C-terminal section; belongs to the class-I pyridoxal-phosphate-dependent aminotransferase family.</text>
</comment>
<evidence type="ECO:0000256" key="3">
    <source>
        <dbReference type="ARBA" id="ARBA00023015"/>
    </source>
</evidence>
<dbReference type="PANTHER" id="PTHR46577">
    <property type="entry name" value="HTH-TYPE TRANSCRIPTIONAL REGULATORY PROTEIN GABR"/>
    <property type="match status" value="1"/>
</dbReference>
<feature type="domain" description="HTH gntR-type" evidence="6">
    <location>
        <begin position="13"/>
        <end position="81"/>
    </location>
</feature>
<dbReference type="InterPro" id="IPR015422">
    <property type="entry name" value="PyrdxlP-dep_Trfase_small"/>
</dbReference>
<comment type="caution">
    <text evidence="7">The sequence shown here is derived from an EMBL/GenBank/DDBJ whole genome shotgun (WGS) entry which is preliminary data.</text>
</comment>
<dbReference type="InterPro" id="IPR004839">
    <property type="entry name" value="Aminotransferase_I/II_large"/>
</dbReference>
<dbReference type="Pfam" id="PF00155">
    <property type="entry name" value="Aminotran_1_2"/>
    <property type="match status" value="1"/>
</dbReference>
<dbReference type="InterPro" id="IPR051446">
    <property type="entry name" value="HTH_trans_reg/aminotransferase"/>
</dbReference>
<dbReference type="GO" id="GO:0003700">
    <property type="term" value="F:DNA-binding transcription factor activity"/>
    <property type="evidence" value="ECO:0007669"/>
    <property type="project" value="InterPro"/>
</dbReference>
<dbReference type="Gene3D" id="3.40.640.10">
    <property type="entry name" value="Type I PLP-dependent aspartate aminotransferase-like (Major domain)"/>
    <property type="match status" value="1"/>
</dbReference>
<keyword evidence="3" id="KW-0805">Transcription regulation</keyword>
<dbReference type="SUPFAM" id="SSF53383">
    <property type="entry name" value="PLP-dependent transferases"/>
    <property type="match status" value="1"/>
</dbReference>
<sequence length="464" mass="49743">MAIWLPDLSNRRGPKYRQIVEALSDAIADGRLEPGTQLPPHREMAYQLGLSPNTTSRAYAEGVNRALLRGEVGRGTFVREPGSDLTGGSVGDLRRADTGPIDLSKNLPAPGLAAAPVARVLHDLGLSDMIQASLDYQTDADPALALKAAQTWLSPSGLTADEDTLVITNGAQHGIFCCLMALLRPGDLLLTETLTYTPVRAMADRLGLKLGGVAMDAVGIRPDAFEAACKSGAPRALYLTPTLQSPTTLTLPEDRRRAIAAIAVKYDVKLIEDDVFGRLKADAPPPLALHAPKNTVFLSSLSKCVAPGLRVGFVRAPDRFVPALRQAVHLSCWMTPPLMADIGARLILDGAADRLTKRQRRIARHRQELAQTALPDLAIQADPDGLHLWLPLPDGWRADAFRAEAARQGVLVTEAAAFAERPSDAPNAIRLCLSHEASESRLKQGLSVIGTLLNSPPVRGGMFL</sequence>
<keyword evidence="8" id="KW-1185">Reference proteome</keyword>
<dbReference type="InterPro" id="IPR036388">
    <property type="entry name" value="WH-like_DNA-bd_sf"/>
</dbReference>
<dbReference type="Proteomes" id="UP000539372">
    <property type="component" value="Unassembled WGS sequence"/>
</dbReference>
<keyword evidence="7" id="KW-0032">Aminotransferase</keyword>
<dbReference type="Gene3D" id="3.90.1150.10">
    <property type="entry name" value="Aspartate Aminotransferase, domain 1"/>
    <property type="match status" value="1"/>
</dbReference>
<dbReference type="GO" id="GO:0008483">
    <property type="term" value="F:transaminase activity"/>
    <property type="evidence" value="ECO:0007669"/>
    <property type="project" value="UniProtKB-KW"/>
</dbReference>
<keyword evidence="2" id="KW-0663">Pyridoxal phosphate</keyword>
<dbReference type="GO" id="GO:0003677">
    <property type="term" value="F:DNA binding"/>
    <property type="evidence" value="ECO:0007669"/>
    <property type="project" value="UniProtKB-KW"/>
</dbReference>
<dbReference type="InterPro" id="IPR015424">
    <property type="entry name" value="PyrdxlP-dep_Trfase"/>
</dbReference>
<keyword evidence="5" id="KW-0804">Transcription</keyword>
<dbReference type="GO" id="GO:0030170">
    <property type="term" value="F:pyridoxal phosphate binding"/>
    <property type="evidence" value="ECO:0007669"/>
    <property type="project" value="InterPro"/>
</dbReference>
<dbReference type="PROSITE" id="PS50949">
    <property type="entry name" value="HTH_GNTR"/>
    <property type="match status" value="1"/>
</dbReference>
<protein>
    <submittedName>
        <fullName evidence="7">PLP-dependent aminotransferase family protein</fullName>
    </submittedName>
</protein>
<dbReference type="CDD" id="cd00609">
    <property type="entry name" value="AAT_like"/>
    <property type="match status" value="1"/>
</dbReference>
<dbReference type="AlphaFoldDB" id="A0A7Y0DZ36"/>
<evidence type="ECO:0000256" key="4">
    <source>
        <dbReference type="ARBA" id="ARBA00023125"/>
    </source>
</evidence>
<dbReference type="Pfam" id="PF00392">
    <property type="entry name" value="GntR"/>
    <property type="match status" value="1"/>
</dbReference>
<dbReference type="SUPFAM" id="SSF46785">
    <property type="entry name" value="Winged helix' DNA-binding domain"/>
    <property type="match status" value="1"/>
</dbReference>
<dbReference type="Gene3D" id="1.10.10.10">
    <property type="entry name" value="Winged helix-like DNA-binding domain superfamily/Winged helix DNA-binding domain"/>
    <property type="match status" value="1"/>
</dbReference>
<evidence type="ECO:0000256" key="5">
    <source>
        <dbReference type="ARBA" id="ARBA00023163"/>
    </source>
</evidence>
<proteinExistence type="inferred from homology"/>
<accession>A0A7Y0DZ36</accession>
<evidence type="ECO:0000313" key="7">
    <source>
        <dbReference type="EMBL" id="NMM44231.1"/>
    </source>
</evidence>
<dbReference type="InterPro" id="IPR036390">
    <property type="entry name" value="WH_DNA-bd_sf"/>
</dbReference>